<feature type="domain" description="TonB C-terminal" evidence="11">
    <location>
        <begin position="404"/>
        <end position="496"/>
    </location>
</feature>
<evidence type="ECO:0000256" key="10">
    <source>
        <dbReference type="SAM" id="MobiDB-lite"/>
    </source>
</evidence>
<keyword evidence="8" id="KW-1133">Transmembrane helix</keyword>
<proteinExistence type="inferred from homology"/>
<dbReference type="GO" id="GO:0098797">
    <property type="term" value="C:plasma membrane protein complex"/>
    <property type="evidence" value="ECO:0007669"/>
    <property type="project" value="TreeGrafter"/>
</dbReference>
<gene>
    <name evidence="12" type="ORF">LMG3458_05450</name>
</gene>
<protein>
    <recommendedName>
        <fullName evidence="11">TonB C-terminal domain-containing protein</fullName>
    </recommendedName>
</protein>
<dbReference type="AlphaFoldDB" id="A0A6S7ALS4"/>
<keyword evidence="4" id="KW-1003">Cell membrane</keyword>
<dbReference type="GO" id="GO:0055085">
    <property type="term" value="P:transmembrane transport"/>
    <property type="evidence" value="ECO:0007669"/>
    <property type="project" value="InterPro"/>
</dbReference>
<comment type="similarity">
    <text evidence="2">Belongs to the TonB family.</text>
</comment>
<keyword evidence="6" id="KW-0812">Transmembrane</keyword>
<dbReference type="EMBL" id="CADIJO010000029">
    <property type="protein sequence ID" value="CAB3737666.1"/>
    <property type="molecule type" value="Genomic_DNA"/>
</dbReference>
<dbReference type="SUPFAM" id="SSF74653">
    <property type="entry name" value="TolA/TonB C-terminal domain"/>
    <property type="match status" value="1"/>
</dbReference>
<evidence type="ECO:0000256" key="6">
    <source>
        <dbReference type="ARBA" id="ARBA00022692"/>
    </source>
</evidence>
<feature type="region of interest" description="Disordered" evidence="10">
    <location>
        <begin position="51"/>
        <end position="151"/>
    </location>
</feature>
<dbReference type="Proteomes" id="UP000494111">
    <property type="component" value="Unassembled WGS sequence"/>
</dbReference>
<evidence type="ECO:0000256" key="3">
    <source>
        <dbReference type="ARBA" id="ARBA00022448"/>
    </source>
</evidence>
<dbReference type="GO" id="GO:0031992">
    <property type="term" value="F:energy transducer activity"/>
    <property type="evidence" value="ECO:0007669"/>
    <property type="project" value="TreeGrafter"/>
</dbReference>
<evidence type="ECO:0000256" key="2">
    <source>
        <dbReference type="ARBA" id="ARBA00006555"/>
    </source>
</evidence>
<dbReference type="PANTHER" id="PTHR33446:SF2">
    <property type="entry name" value="PROTEIN TONB"/>
    <property type="match status" value="1"/>
</dbReference>
<dbReference type="GO" id="GO:0015031">
    <property type="term" value="P:protein transport"/>
    <property type="evidence" value="ECO:0007669"/>
    <property type="project" value="UniProtKB-KW"/>
</dbReference>
<sequence length="496" mass="54743">MPAAFFSVLGITPTPDQKSIRRAYAVALKKIDQAANPEGFAALREAYERARAWADGQSSTAAPFSAPTPHPAERPEPDVPPAPLRRSWPDEPAPEPPSESTPASDQGPETSSPDRRRAPRRSARQTHDAHSRPDPTPASDHTLPSAAERAEAVAHWTRELMAAADDQVQPLLDRALLDERLTHLDARQDLAASLAHAIRARPSGRLALFNTARRAFDWNGLNAPFPSDPELSRWLGHLHDQMELYVHLPPEQRVPLDAVLALARKRAKPSRVDAVLHGEQFERLYLVAPELAMLDLGEARITAWRSAIARAERIRRLADWPAKNKLLIVLGIVVILGLAAMYRDARDGTTYRPDPAKMALADTRITLQAQRAAAAVRPCDKQVQSPPLGCPALINGQSEPWPLDTPKVLVITEKPDLRYPYEAQINGFTGPVWVRVLLDEQGQVQRTALLFSSNHADLDVAAVNAARAVRLMPATRDGKPVPSQVLLMFDYKLDKR</sequence>
<dbReference type="InterPro" id="IPR006260">
    <property type="entry name" value="TonB/TolA_C"/>
</dbReference>
<dbReference type="NCBIfam" id="TIGR01352">
    <property type="entry name" value="tonB_Cterm"/>
    <property type="match status" value="1"/>
</dbReference>
<evidence type="ECO:0000256" key="1">
    <source>
        <dbReference type="ARBA" id="ARBA00004383"/>
    </source>
</evidence>
<evidence type="ECO:0000256" key="7">
    <source>
        <dbReference type="ARBA" id="ARBA00022927"/>
    </source>
</evidence>
<accession>A0A6S7ALS4</accession>
<dbReference type="PANTHER" id="PTHR33446">
    <property type="entry name" value="PROTEIN TONB-RELATED"/>
    <property type="match status" value="1"/>
</dbReference>
<dbReference type="Gene3D" id="3.30.1150.10">
    <property type="match status" value="1"/>
</dbReference>
<dbReference type="Pfam" id="PF03544">
    <property type="entry name" value="TonB_C"/>
    <property type="match status" value="1"/>
</dbReference>
<evidence type="ECO:0000256" key="5">
    <source>
        <dbReference type="ARBA" id="ARBA00022519"/>
    </source>
</evidence>
<evidence type="ECO:0000259" key="11">
    <source>
        <dbReference type="PROSITE" id="PS52015"/>
    </source>
</evidence>
<dbReference type="InterPro" id="IPR037682">
    <property type="entry name" value="TonB_C"/>
</dbReference>
<evidence type="ECO:0000256" key="9">
    <source>
        <dbReference type="ARBA" id="ARBA00023136"/>
    </source>
</evidence>
<dbReference type="InterPro" id="IPR051045">
    <property type="entry name" value="TonB-dependent_transducer"/>
</dbReference>
<keyword evidence="3" id="KW-0813">Transport</keyword>
<keyword evidence="7" id="KW-0653">Protein transport</keyword>
<organism evidence="12 13">
    <name type="scientific">Achromobacter deleyi</name>
    <dbReference type="NCBI Taxonomy" id="1353891"/>
    <lineage>
        <taxon>Bacteria</taxon>
        <taxon>Pseudomonadati</taxon>
        <taxon>Pseudomonadota</taxon>
        <taxon>Betaproteobacteria</taxon>
        <taxon>Burkholderiales</taxon>
        <taxon>Alcaligenaceae</taxon>
        <taxon>Achromobacter</taxon>
    </lineage>
</organism>
<keyword evidence="5" id="KW-0997">Cell inner membrane</keyword>
<dbReference type="RefSeq" id="WP_175195662.1">
    <property type="nucleotide sequence ID" value="NZ_CADIJO010000029.1"/>
</dbReference>
<evidence type="ECO:0000256" key="8">
    <source>
        <dbReference type="ARBA" id="ARBA00022989"/>
    </source>
</evidence>
<evidence type="ECO:0000313" key="12">
    <source>
        <dbReference type="EMBL" id="CAB3737666.1"/>
    </source>
</evidence>
<keyword evidence="9" id="KW-0472">Membrane</keyword>
<evidence type="ECO:0000313" key="13">
    <source>
        <dbReference type="Proteomes" id="UP000494111"/>
    </source>
</evidence>
<name>A0A6S7ALS4_9BURK</name>
<comment type="subcellular location">
    <subcellularLocation>
        <location evidence="1">Cell inner membrane</location>
        <topology evidence="1">Single-pass membrane protein</topology>
        <orientation evidence="1">Periplasmic side</orientation>
    </subcellularLocation>
</comment>
<evidence type="ECO:0000256" key="4">
    <source>
        <dbReference type="ARBA" id="ARBA00022475"/>
    </source>
</evidence>
<dbReference type="PROSITE" id="PS52015">
    <property type="entry name" value="TONB_CTD"/>
    <property type="match status" value="1"/>
</dbReference>
<reference evidence="12 13" key="1">
    <citation type="submission" date="2020-04" db="EMBL/GenBank/DDBJ databases">
        <authorList>
            <person name="De Canck E."/>
        </authorList>
    </citation>
    <scope>NUCLEOTIDE SEQUENCE [LARGE SCALE GENOMIC DNA]</scope>
    <source>
        <strain evidence="12 13">LMG 3458</strain>
    </source>
</reference>